<dbReference type="GO" id="GO:0000976">
    <property type="term" value="F:transcription cis-regulatory region binding"/>
    <property type="evidence" value="ECO:0007669"/>
    <property type="project" value="TreeGrafter"/>
</dbReference>
<dbReference type="InterPro" id="IPR021858">
    <property type="entry name" value="Fun_TF"/>
</dbReference>
<dbReference type="PANTHER" id="PTHR37534">
    <property type="entry name" value="TRANSCRIPTIONAL ACTIVATOR PROTEIN UGA3"/>
    <property type="match status" value="1"/>
</dbReference>
<proteinExistence type="predicted"/>
<dbReference type="AlphaFoldDB" id="A0A2J5HMS1"/>
<dbReference type="OrthoDB" id="19261at2759"/>
<keyword evidence="9" id="KW-1185">Reference proteome</keyword>
<dbReference type="EMBL" id="KZ559576">
    <property type="protein sequence ID" value="PLN78441.1"/>
    <property type="molecule type" value="Genomic_DNA"/>
</dbReference>
<sequence length="529" mass="57877">MPSMVCTASMKSHSSSSTSSSSSSTTTIPRPPRRRQCWECLRRRLVCDFGTPSCNKCRAAGVTCPGYGEKKPLKWIPPGRVNSRTRQRRRPPASEPKETAQITSPKHAILVAEDPDPPSGSCSPERAVVELSIPLLQLGAEASAVVQAASYYNACIYPSFAAFHQLAPNPYITRFSHAVIPHLPPAMCHLLVCLALGHRIQSLMLNTNYGALVEVRSRLYHHRGMAIQLLADAIGNAITRTSDLTIASVLMLLFTDARQSISSNWRHHCVGANELIMLRGGLPELYRSSPALKQSLLYFIIIGVIGNTTTPPADQIAASSHGHLIDFVGEIYGDGLFPVLPCPPPLFRNIIEINHLRSLATVPAYAREPLQSAAEALLERISAFSPDQWSPANAAAAYHDEWLLLGRIYHSAVSLFGIAALQSAGLLPATPLRDSTRAAHARVLFLLLRRAMRSHPIQKGMMWPLIVAGVEAARAGPADRAFVDEQLTETSRDLGTPVPLQAKPLFQRFWASGNVEWDDCFDRSLVFVV</sequence>
<evidence type="ECO:0000256" key="5">
    <source>
        <dbReference type="ARBA" id="ARBA00023242"/>
    </source>
</evidence>
<keyword evidence="2" id="KW-0805">Transcription regulation</keyword>
<dbReference type="CDD" id="cd00067">
    <property type="entry name" value="GAL4"/>
    <property type="match status" value="1"/>
</dbReference>
<dbReference type="Proteomes" id="UP000235023">
    <property type="component" value="Unassembled WGS sequence"/>
</dbReference>
<dbReference type="Pfam" id="PF00172">
    <property type="entry name" value="Zn_clus"/>
    <property type="match status" value="1"/>
</dbReference>
<dbReference type="InterPro" id="IPR001138">
    <property type="entry name" value="Zn2Cys6_DnaBD"/>
</dbReference>
<dbReference type="GO" id="GO:0045944">
    <property type="term" value="P:positive regulation of transcription by RNA polymerase II"/>
    <property type="evidence" value="ECO:0007669"/>
    <property type="project" value="TreeGrafter"/>
</dbReference>
<dbReference type="Pfam" id="PF11951">
    <property type="entry name" value="Fungal_trans_2"/>
    <property type="match status" value="1"/>
</dbReference>
<evidence type="ECO:0000256" key="4">
    <source>
        <dbReference type="ARBA" id="ARBA00023163"/>
    </source>
</evidence>
<evidence type="ECO:0000313" key="9">
    <source>
        <dbReference type="Proteomes" id="UP000235023"/>
    </source>
</evidence>
<reference evidence="9" key="1">
    <citation type="submission" date="2017-12" db="EMBL/GenBank/DDBJ databases">
        <authorList>
            <consortium name="DOE Joint Genome Institute"/>
            <person name="Mondo S.J."/>
            <person name="Kjaerbolling I."/>
            <person name="Vesth T.C."/>
            <person name="Frisvad J.C."/>
            <person name="Nybo J.L."/>
            <person name="Theobald S."/>
            <person name="Kuo A."/>
            <person name="Bowyer P."/>
            <person name="Matsuda Y."/>
            <person name="Lyhne E.K."/>
            <person name="Kogle M.E."/>
            <person name="Clum A."/>
            <person name="Lipzen A."/>
            <person name="Salamov A."/>
            <person name="Ngan C.Y."/>
            <person name="Daum C."/>
            <person name="Chiniquy J."/>
            <person name="Barry K."/>
            <person name="LaButti K."/>
            <person name="Haridas S."/>
            <person name="Simmons B.A."/>
            <person name="Magnuson J.K."/>
            <person name="Mortensen U.H."/>
            <person name="Larsen T.O."/>
            <person name="Grigoriev I.V."/>
            <person name="Baker S.E."/>
            <person name="Andersen M.R."/>
            <person name="Nordberg H.P."/>
            <person name="Cantor M.N."/>
            <person name="Hua S.X."/>
        </authorList>
    </citation>
    <scope>NUCLEOTIDE SEQUENCE [LARGE SCALE GENOMIC DNA]</scope>
    <source>
        <strain evidence="9">IBT 19404</strain>
    </source>
</reference>
<evidence type="ECO:0000256" key="6">
    <source>
        <dbReference type="SAM" id="MobiDB-lite"/>
    </source>
</evidence>
<evidence type="ECO:0000256" key="1">
    <source>
        <dbReference type="ARBA" id="ARBA00004123"/>
    </source>
</evidence>
<evidence type="ECO:0000256" key="2">
    <source>
        <dbReference type="ARBA" id="ARBA00023015"/>
    </source>
</evidence>
<keyword evidence="3" id="KW-0238">DNA-binding</keyword>
<comment type="subcellular location">
    <subcellularLocation>
        <location evidence="1">Nucleus</location>
    </subcellularLocation>
</comment>
<keyword evidence="5" id="KW-0539">Nucleus</keyword>
<dbReference type="GO" id="GO:0000981">
    <property type="term" value="F:DNA-binding transcription factor activity, RNA polymerase II-specific"/>
    <property type="evidence" value="ECO:0007669"/>
    <property type="project" value="InterPro"/>
</dbReference>
<dbReference type="SUPFAM" id="SSF57701">
    <property type="entry name" value="Zn2/Cys6 DNA-binding domain"/>
    <property type="match status" value="1"/>
</dbReference>
<dbReference type="GO" id="GO:0008270">
    <property type="term" value="F:zinc ion binding"/>
    <property type="evidence" value="ECO:0007669"/>
    <property type="project" value="InterPro"/>
</dbReference>
<feature type="domain" description="Zn(2)-C6 fungal-type" evidence="7">
    <location>
        <begin position="36"/>
        <end position="64"/>
    </location>
</feature>
<keyword evidence="4" id="KW-0804">Transcription</keyword>
<feature type="compositionally biased region" description="Low complexity" evidence="6">
    <location>
        <begin position="12"/>
        <end position="27"/>
    </location>
</feature>
<name>A0A2J5HMS1_9EURO</name>
<dbReference type="PANTHER" id="PTHR37534:SF48">
    <property type="entry name" value="FINGER DOMAIN PROTEIN, PUTATIVE-RELATED"/>
    <property type="match status" value="1"/>
</dbReference>
<organism evidence="8 9">
    <name type="scientific">Aspergillus taichungensis</name>
    <dbReference type="NCBI Taxonomy" id="482145"/>
    <lineage>
        <taxon>Eukaryota</taxon>
        <taxon>Fungi</taxon>
        <taxon>Dikarya</taxon>
        <taxon>Ascomycota</taxon>
        <taxon>Pezizomycotina</taxon>
        <taxon>Eurotiomycetes</taxon>
        <taxon>Eurotiomycetidae</taxon>
        <taxon>Eurotiales</taxon>
        <taxon>Aspergillaceae</taxon>
        <taxon>Aspergillus</taxon>
        <taxon>Aspergillus subgen. Circumdati</taxon>
    </lineage>
</organism>
<evidence type="ECO:0000313" key="8">
    <source>
        <dbReference type="EMBL" id="PLN78441.1"/>
    </source>
</evidence>
<evidence type="ECO:0000256" key="3">
    <source>
        <dbReference type="ARBA" id="ARBA00023125"/>
    </source>
</evidence>
<feature type="region of interest" description="Disordered" evidence="6">
    <location>
        <begin position="75"/>
        <end position="102"/>
    </location>
</feature>
<dbReference type="InterPro" id="IPR036864">
    <property type="entry name" value="Zn2-C6_fun-type_DNA-bd_sf"/>
</dbReference>
<evidence type="ECO:0000259" key="7">
    <source>
        <dbReference type="PROSITE" id="PS50048"/>
    </source>
</evidence>
<dbReference type="GO" id="GO:0005634">
    <property type="term" value="C:nucleus"/>
    <property type="evidence" value="ECO:0007669"/>
    <property type="project" value="UniProtKB-SubCell"/>
</dbReference>
<protein>
    <submittedName>
        <fullName evidence="8">Fungal-specific transcription factor domain-domain-containing protein</fullName>
    </submittedName>
</protein>
<feature type="region of interest" description="Disordered" evidence="6">
    <location>
        <begin position="1"/>
        <end position="32"/>
    </location>
</feature>
<gene>
    <name evidence="8" type="ORF">BDW42DRAFT_143271</name>
</gene>
<dbReference type="PROSITE" id="PS50048">
    <property type="entry name" value="ZN2_CY6_FUNGAL_2"/>
    <property type="match status" value="1"/>
</dbReference>
<accession>A0A2J5HMS1</accession>